<evidence type="ECO:0000256" key="5">
    <source>
        <dbReference type="ARBA" id="ARBA00023014"/>
    </source>
</evidence>
<dbReference type="Pfam" id="PF01799">
    <property type="entry name" value="Fer2_2"/>
    <property type="match status" value="1"/>
</dbReference>
<dbReference type="CDD" id="cd00207">
    <property type="entry name" value="fer2"/>
    <property type="match status" value="1"/>
</dbReference>
<protein>
    <submittedName>
        <fullName evidence="7">2Fe-2S iron-sulfur cluster binding domain-containing protein</fullName>
    </submittedName>
</protein>
<dbReference type="PROSITE" id="PS51085">
    <property type="entry name" value="2FE2S_FER_2"/>
    <property type="match status" value="1"/>
</dbReference>
<dbReference type="Gene3D" id="3.10.20.30">
    <property type="match status" value="1"/>
</dbReference>
<dbReference type="PANTHER" id="PTHR44379">
    <property type="entry name" value="OXIDOREDUCTASE WITH IRON-SULFUR SUBUNIT"/>
    <property type="match status" value="1"/>
</dbReference>
<dbReference type="InterPro" id="IPR002888">
    <property type="entry name" value="2Fe-2S-bd"/>
</dbReference>
<sequence>MLVKFTLNNRLVEIDVKPNELLLNVLRDRFKIKSVKYGCGIGECSLCTVLLDNNPVPSCLILAVDVNGRDVKTIEAFENDSIMNMIQRIVLENSSVQCGFCTPSIILVIRRMIDENVDGLDKAREYLKGNLCRCTGYISILNSLIEIIKNIYRK</sequence>
<dbReference type="AlphaFoldDB" id="A0A7C4D879"/>
<dbReference type="Pfam" id="PF00111">
    <property type="entry name" value="Fer2"/>
    <property type="match status" value="1"/>
</dbReference>
<keyword evidence="1" id="KW-0001">2Fe-2S</keyword>
<keyword evidence="3" id="KW-0560">Oxidoreductase</keyword>
<dbReference type="PROSITE" id="PS00197">
    <property type="entry name" value="2FE2S_FER_1"/>
    <property type="match status" value="1"/>
</dbReference>
<keyword evidence="4" id="KW-0408">Iron</keyword>
<comment type="caution">
    <text evidence="7">The sequence shown here is derived from an EMBL/GenBank/DDBJ whole genome shotgun (WGS) entry which is preliminary data.</text>
</comment>
<proteinExistence type="predicted"/>
<evidence type="ECO:0000256" key="4">
    <source>
        <dbReference type="ARBA" id="ARBA00023004"/>
    </source>
</evidence>
<dbReference type="InterPro" id="IPR001041">
    <property type="entry name" value="2Fe-2S_ferredoxin-type"/>
</dbReference>
<dbReference type="InterPro" id="IPR036010">
    <property type="entry name" value="2Fe-2S_ferredoxin-like_sf"/>
</dbReference>
<feature type="domain" description="2Fe-2S ferredoxin-type" evidence="6">
    <location>
        <begin position="1"/>
        <end position="77"/>
    </location>
</feature>
<accession>A0A7C4D879</accession>
<dbReference type="EMBL" id="DTBJ01000060">
    <property type="protein sequence ID" value="HGM59361.1"/>
    <property type="molecule type" value="Genomic_DNA"/>
</dbReference>
<evidence type="ECO:0000259" key="6">
    <source>
        <dbReference type="PROSITE" id="PS51085"/>
    </source>
</evidence>
<name>A0A7C4D879_STAMA</name>
<gene>
    <name evidence="7" type="ORF">ENU14_07270</name>
</gene>
<dbReference type="InterPro" id="IPR012675">
    <property type="entry name" value="Beta-grasp_dom_sf"/>
</dbReference>
<evidence type="ECO:0000256" key="3">
    <source>
        <dbReference type="ARBA" id="ARBA00023002"/>
    </source>
</evidence>
<evidence type="ECO:0000313" key="7">
    <source>
        <dbReference type="EMBL" id="HGM59361.1"/>
    </source>
</evidence>
<keyword evidence="2" id="KW-0479">Metal-binding</keyword>
<dbReference type="SUPFAM" id="SSF47741">
    <property type="entry name" value="CO dehydrogenase ISP C-domain like"/>
    <property type="match status" value="1"/>
</dbReference>
<reference evidence="7" key="1">
    <citation type="journal article" date="2020" name="mSystems">
        <title>Genome- and Community-Level Interaction Insights into Carbon Utilization and Element Cycling Functions of Hydrothermarchaeota in Hydrothermal Sediment.</title>
        <authorList>
            <person name="Zhou Z."/>
            <person name="Liu Y."/>
            <person name="Xu W."/>
            <person name="Pan J."/>
            <person name="Luo Z.H."/>
            <person name="Li M."/>
        </authorList>
    </citation>
    <scope>NUCLEOTIDE SEQUENCE [LARGE SCALE GENOMIC DNA]</scope>
    <source>
        <strain evidence="7">SpSt-642</strain>
    </source>
</reference>
<evidence type="ECO:0000256" key="2">
    <source>
        <dbReference type="ARBA" id="ARBA00022723"/>
    </source>
</evidence>
<evidence type="ECO:0000256" key="1">
    <source>
        <dbReference type="ARBA" id="ARBA00022714"/>
    </source>
</evidence>
<dbReference type="Gene3D" id="1.10.150.120">
    <property type="entry name" value="[2Fe-2S]-binding domain"/>
    <property type="match status" value="1"/>
</dbReference>
<dbReference type="GO" id="GO:0046872">
    <property type="term" value="F:metal ion binding"/>
    <property type="evidence" value="ECO:0007669"/>
    <property type="project" value="UniProtKB-KW"/>
</dbReference>
<organism evidence="7">
    <name type="scientific">Staphylothermus marinus</name>
    <dbReference type="NCBI Taxonomy" id="2280"/>
    <lineage>
        <taxon>Archaea</taxon>
        <taxon>Thermoproteota</taxon>
        <taxon>Thermoprotei</taxon>
        <taxon>Desulfurococcales</taxon>
        <taxon>Desulfurococcaceae</taxon>
        <taxon>Staphylothermus</taxon>
    </lineage>
</organism>
<dbReference type="GO" id="GO:0016491">
    <property type="term" value="F:oxidoreductase activity"/>
    <property type="evidence" value="ECO:0007669"/>
    <property type="project" value="UniProtKB-KW"/>
</dbReference>
<keyword evidence="5" id="KW-0411">Iron-sulfur</keyword>
<dbReference type="SUPFAM" id="SSF54292">
    <property type="entry name" value="2Fe-2S ferredoxin-like"/>
    <property type="match status" value="1"/>
</dbReference>
<dbReference type="InterPro" id="IPR006058">
    <property type="entry name" value="2Fe2S_fd_BS"/>
</dbReference>
<dbReference type="GO" id="GO:0051537">
    <property type="term" value="F:2 iron, 2 sulfur cluster binding"/>
    <property type="evidence" value="ECO:0007669"/>
    <property type="project" value="UniProtKB-KW"/>
</dbReference>
<dbReference type="InterPro" id="IPR036884">
    <property type="entry name" value="2Fe-2S-bd_dom_sf"/>
</dbReference>
<dbReference type="InterPro" id="IPR051452">
    <property type="entry name" value="Diverse_Oxidoreductases"/>
</dbReference>
<dbReference type="PANTHER" id="PTHR44379:SF8">
    <property type="entry name" value="XANTHINE DEHYDROGENASE IRON-SULFUR-BINDING SUBUNIT XDHC-RELATED"/>
    <property type="match status" value="1"/>
</dbReference>